<dbReference type="Gene3D" id="3.90.70.10">
    <property type="entry name" value="Cysteine proteinases"/>
    <property type="match status" value="1"/>
</dbReference>
<organism evidence="10">
    <name type="scientific">Psorophora albipes</name>
    <dbReference type="NCBI Taxonomy" id="869069"/>
    <lineage>
        <taxon>Eukaryota</taxon>
        <taxon>Metazoa</taxon>
        <taxon>Ecdysozoa</taxon>
        <taxon>Arthropoda</taxon>
        <taxon>Hexapoda</taxon>
        <taxon>Insecta</taxon>
        <taxon>Pterygota</taxon>
        <taxon>Neoptera</taxon>
        <taxon>Endopterygota</taxon>
        <taxon>Diptera</taxon>
        <taxon>Nematocera</taxon>
        <taxon>Culicoidea</taxon>
        <taxon>Culicidae</taxon>
        <taxon>Culicinae</taxon>
        <taxon>Aedini</taxon>
        <taxon>Psorophora</taxon>
    </lineage>
</organism>
<dbReference type="CDD" id="cd02620">
    <property type="entry name" value="Peptidase_C1A_CathepsinB"/>
    <property type="match status" value="1"/>
</dbReference>
<keyword evidence="2 10" id="KW-0645">Protease</keyword>
<accession>T1DIB0</accession>
<evidence type="ECO:0000256" key="4">
    <source>
        <dbReference type="ARBA" id="ARBA00022801"/>
    </source>
</evidence>
<dbReference type="SMART" id="SM00645">
    <property type="entry name" value="Pept_C1"/>
    <property type="match status" value="1"/>
</dbReference>
<evidence type="ECO:0000259" key="9">
    <source>
        <dbReference type="SMART" id="SM00645"/>
    </source>
</evidence>
<dbReference type="AlphaFoldDB" id="T1DIB0"/>
<evidence type="ECO:0000256" key="8">
    <source>
        <dbReference type="SAM" id="SignalP"/>
    </source>
</evidence>
<dbReference type="FunFam" id="3.90.70.10:FF:000031">
    <property type="entry name" value="Cathepsin B"/>
    <property type="match status" value="1"/>
</dbReference>
<dbReference type="PANTHER" id="PTHR12411">
    <property type="entry name" value="CYSTEINE PROTEASE FAMILY C1-RELATED"/>
    <property type="match status" value="1"/>
</dbReference>
<dbReference type="InterPro" id="IPR038765">
    <property type="entry name" value="Papain-like_cys_pep_sf"/>
</dbReference>
<keyword evidence="4" id="KW-0378">Hydrolase</keyword>
<feature type="signal peptide" evidence="8">
    <location>
        <begin position="1"/>
        <end position="16"/>
    </location>
</feature>
<dbReference type="SUPFAM" id="SSF54001">
    <property type="entry name" value="Cysteine proteinases"/>
    <property type="match status" value="1"/>
</dbReference>
<keyword evidence="3 8" id="KW-0732">Signal</keyword>
<dbReference type="PROSITE" id="PS00640">
    <property type="entry name" value="THIOL_PROTEASE_ASN"/>
    <property type="match status" value="1"/>
</dbReference>
<dbReference type="InterPro" id="IPR013128">
    <property type="entry name" value="Peptidase_C1A"/>
</dbReference>
<dbReference type="MEROPS" id="C01.068"/>
<name>T1DIB0_9DIPT</name>
<reference evidence="10" key="1">
    <citation type="journal article" date="2013" name="BMC Genomics">
        <title>A deep insight into the sialotranscriptome of the mosquito, Psorophora albipes.</title>
        <authorList>
            <person name="Chagas A.C."/>
            <person name="Calvo E."/>
            <person name="Rios-Velasquez C.M."/>
            <person name="Pessoa F.A."/>
            <person name="Medeiros J.F."/>
            <person name="Ribeiro J.M."/>
        </authorList>
    </citation>
    <scope>NUCLEOTIDE SEQUENCE</scope>
</reference>
<dbReference type="GO" id="GO:0006508">
    <property type="term" value="P:proteolysis"/>
    <property type="evidence" value="ECO:0007669"/>
    <property type="project" value="UniProtKB-KW"/>
</dbReference>
<dbReference type="GO" id="GO:0008234">
    <property type="term" value="F:cysteine-type peptidase activity"/>
    <property type="evidence" value="ECO:0007669"/>
    <property type="project" value="UniProtKB-KW"/>
</dbReference>
<comment type="similarity">
    <text evidence="1">Belongs to the peptidase C1 family.</text>
</comment>
<dbReference type="Pfam" id="PF00112">
    <property type="entry name" value="Peptidase_C1"/>
    <property type="match status" value="1"/>
</dbReference>
<evidence type="ECO:0000256" key="2">
    <source>
        <dbReference type="ARBA" id="ARBA00022670"/>
    </source>
</evidence>
<dbReference type="PROSITE" id="PS00639">
    <property type="entry name" value="THIOL_PROTEASE_HIS"/>
    <property type="match status" value="1"/>
</dbReference>
<protein>
    <submittedName>
        <fullName evidence="10">Putative cathepsin b-like thiol protease</fullName>
    </submittedName>
</protein>
<dbReference type="InterPro" id="IPR025661">
    <property type="entry name" value="Pept_asp_AS"/>
</dbReference>
<dbReference type="PRINTS" id="PR00705">
    <property type="entry name" value="PAPAIN"/>
</dbReference>
<keyword evidence="6" id="KW-0865">Zymogen</keyword>
<keyword evidence="7" id="KW-1015">Disulfide bond</keyword>
<evidence type="ECO:0000256" key="1">
    <source>
        <dbReference type="ARBA" id="ARBA00008455"/>
    </source>
</evidence>
<dbReference type="InterPro" id="IPR000169">
    <property type="entry name" value="Pept_cys_AS"/>
</dbReference>
<dbReference type="InterPro" id="IPR000668">
    <property type="entry name" value="Peptidase_C1A_C"/>
</dbReference>
<dbReference type="EMBL" id="GALA01001031">
    <property type="protein sequence ID" value="JAA93821.1"/>
    <property type="molecule type" value="mRNA"/>
</dbReference>
<evidence type="ECO:0000256" key="7">
    <source>
        <dbReference type="ARBA" id="ARBA00023157"/>
    </source>
</evidence>
<sequence>MLPFVVLLTFCQAALSQGYGNYSYFRASGYKNTGAIAAQISHLTKTWVAGENPLPPASYVTGVNLDDFPKTRLPQAILIQSEELILPDTFDARQKWPECQSLNVIRNQGCCGSCWAVSAVSTMSDRWCIRSKGREHFTFGAADLMSCCHSCGDGCNGGTLGPAWKYWVEKGISSGGPFNSNEGCHPYPIDQCRRPGEEEEAPRCSKRCRSGYNVTDVFEDRRYGRLAYSLPNEEQKIMEDILVNGPLQASFRVYTDFKAYKSGIYRHVWGPLESGHAIEIIGWGIENGNKYWLCKNSWGNDWGEHGFFRIVRGENHLGIEEDVHGGLPSYKKHVELQGIY</sequence>
<feature type="chain" id="PRO_5018681191" evidence="8">
    <location>
        <begin position="17"/>
        <end position="340"/>
    </location>
</feature>
<keyword evidence="5" id="KW-0788">Thiol protease</keyword>
<evidence type="ECO:0000256" key="6">
    <source>
        <dbReference type="ARBA" id="ARBA00023145"/>
    </source>
</evidence>
<dbReference type="InterPro" id="IPR025660">
    <property type="entry name" value="Pept_his_AS"/>
</dbReference>
<evidence type="ECO:0000313" key="10">
    <source>
        <dbReference type="EMBL" id="JAA93821.1"/>
    </source>
</evidence>
<evidence type="ECO:0000256" key="3">
    <source>
        <dbReference type="ARBA" id="ARBA00022729"/>
    </source>
</evidence>
<evidence type="ECO:0000256" key="5">
    <source>
        <dbReference type="ARBA" id="ARBA00022807"/>
    </source>
</evidence>
<dbReference type="PROSITE" id="PS00139">
    <property type="entry name" value="THIOL_PROTEASE_CYS"/>
    <property type="match status" value="1"/>
</dbReference>
<proteinExistence type="evidence at transcript level"/>
<feature type="domain" description="Peptidase C1A papain C-terminal" evidence="9">
    <location>
        <begin position="86"/>
        <end position="327"/>
    </location>
</feature>